<keyword evidence="2" id="KW-1185">Reference proteome</keyword>
<reference evidence="2" key="1">
    <citation type="journal article" date="2019" name="Int. J. Syst. Evol. Microbiol.">
        <title>The Global Catalogue of Microorganisms (GCM) 10K type strain sequencing project: providing services to taxonomists for standard genome sequencing and annotation.</title>
        <authorList>
            <consortium name="The Broad Institute Genomics Platform"/>
            <consortium name="The Broad Institute Genome Sequencing Center for Infectious Disease"/>
            <person name="Wu L."/>
            <person name="Ma J."/>
        </authorList>
    </citation>
    <scope>NUCLEOTIDE SEQUENCE [LARGE SCALE GENOMIC DNA]</scope>
    <source>
        <strain evidence="2">CCUG 56754</strain>
    </source>
</reference>
<proteinExistence type="predicted"/>
<evidence type="ECO:0000313" key="2">
    <source>
        <dbReference type="Proteomes" id="UP001597040"/>
    </source>
</evidence>
<gene>
    <name evidence="1" type="ORF">ACFQ3N_15130</name>
</gene>
<protein>
    <submittedName>
        <fullName evidence="1">Uncharacterized protein</fullName>
    </submittedName>
</protein>
<sequence>MLLIVLLVESDDKAAISAARSTGQAVAASHTIGHKSMHPSKLLIMMLMLFLLNERVSSPSSRVE</sequence>
<accession>A0ABW3LQY1</accession>
<dbReference type="EMBL" id="JBHTKJ010000045">
    <property type="protein sequence ID" value="MFD1039719.1"/>
    <property type="molecule type" value="Genomic_DNA"/>
</dbReference>
<comment type="caution">
    <text evidence="1">The sequence shown here is derived from an EMBL/GenBank/DDBJ whole genome shotgun (WGS) entry which is preliminary data.</text>
</comment>
<name>A0ABW3LQY1_9BACI</name>
<organism evidence="1 2">
    <name type="scientific">Virgibacillus byunsanensis</name>
    <dbReference type="NCBI Taxonomy" id="570945"/>
    <lineage>
        <taxon>Bacteria</taxon>
        <taxon>Bacillati</taxon>
        <taxon>Bacillota</taxon>
        <taxon>Bacilli</taxon>
        <taxon>Bacillales</taxon>
        <taxon>Bacillaceae</taxon>
        <taxon>Virgibacillus</taxon>
    </lineage>
</organism>
<dbReference type="Proteomes" id="UP001597040">
    <property type="component" value="Unassembled WGS sequence"/>
</dbReference>
<evidence type="ECO:0000313" key="1">
    <source>
        <dbReference type="EMBL" id="MFD1039719.1"/>
    </source>
</evidence>